<keyword evidence="16" id="KW-1185">Reference proteome</keyword>
<dbReference type="InterPro" id="IPR055373">
    <property type="entry name" value="Ribophorin_II_N"/>
</dbReference>
<feature type="domain" description="Ribophorin II third" evidence="12">
    <location>
        <begin position="426"/>
        <end position="549"/>
    </location>
</feature>
<evidence type="ECO:0000256" key="3">
    <source>
        <dbReference type="ARBA" id="ARBA00004922"/>
    </source>
</evidence>
<dbReference type="GO" id="GO:0006487">
    <property type="term" value="P:protein N-linked glycosylation"/>
    <property type="evidence" value="ECO:0007669"/>
    <property type="project" value="UniProtKB-UniRule"/>
</dbReference>
<evidence type="ECO:0000256" key="1">
    <source>
        <dbReference type="ARBA" id="ARBA00002791"/>
    </source>
</evidence>
<comment type="similarity">
    <text evidence="4 10">Belongs to the SWP1 family.</text>
</comment>
<comment type="pathway">
    <text evidence="3 10">Protein modification; protein glycosylation.</text>
</comment>
<evidence type="ECO:0000256" key="9">
    <source>
        <dbReference type="ARBA" id="ARBA00023136"/>
    </source>
</evidence>
<dbReference type="Pfam" id="PF23861">
    <property type="entry name" value="Ribophorin_II_2nd"/>
    <property type="match status" value="1"/>
</dbReference>
<dbReference type="InterPro" id="IPR056790">
    <property type="entry name" value="Ribophorin_II_C"/>
</dbReference>
<dbReference type="PROSITE" id="PS51257">
    <property type="entry name" value="PROKAR_LIPOPROTEIN"/>
    <property type="match status" value="1"/>
</dbReference>
<evidence type="ECO:0000256" key="10">
    <source>
        <dbReference type="RuleBase" id="RU366029"/>
    </source>
</evidence>
<evidence type="ECO:0000256" key="2">
    <source>
        <dbReference type="ARBA" id="ARBA00004477"/>
    </source>
</evidence>
<evidence type="ECO:0000259" key="12">
    <source>
        <dbReference type="Pfam" id="PF23860"/>
    </source>
</evidence>
<evidence type="ECO:0000256" key="7">
    <source>
        <dbReference type="ARBA" id="ARBA00022824"/>
    </source>
</evidence>
<evidence type="ECO:0000259" key="11">
    <source>
        <dbReference type="Pfam" id="PF05817"/>
    </source>
</evidence>
<dbReference type="PANTHER" id="PTHR12640:SF0">
    <property type="entry name" value="DOLICHYL-DIPHOSPHOOLIGOSACCHARIDE--PROTEIN GLYCOSYLTRANSFERASE SUBUNIT 2"/>
    <property type="match status" value="1"/>
</dbReference>
<feature type="domain" description="Ribophorin II N-terminal" evidence="11">
    <location>
        <begin position="26"/>
        <end position="303"/>
    </location>
</feature>
<evidence type="ECO:0000259" key="13">
    <source>
        <dbReference type="Pfam" id="PF23861"/>
    </source>
</evidence>
<sequence>MARDLVLLFLISLLFSACDSKVFSPISDGHRSAASELFTPTDGSYGSLEDTYKALRTFHILKVDRNVDINSNTCPVVSEILKDSSSNPKDVYFALGVNSMLGCQIDSGMYEALVSRLQSVIKGANLLYDFYYSIKGLLVIKDQGINVLLENADVVFHSIKSLSQSGGRWRFSSDDSESSTYAAGLALEALAGVVSLADSEIDRSMISIVKNDIVKLFDSIDGYDDGVLYFDEKLDVEYHDPLSTSASVVQGLTAFAAVASGNLKDSQIPGDKILGLANFFLSIGIPGTTKDFYNQIESVACLEDNVLAVPLILSLSTAVISATSKDQLKVKVTTVLGSVSPPLTVKLVQAFSPDTRHNPVLAHQELRFDPESSIHSLDILPTSIDIGKYIFVFEILLHDPEHKKICATGGQAQAFIYYTGLIKIESAEIAILDNDVESVETKQKLDLSRDNTVSLSANHLQKIILSFHLTTPLGHAFKPHQVLLKLRHETKVEHMFVLKNSGKHFEIILDLLRLVEKFYYLSGKYDIELTVGDISMENSFLRAVGHVDLHLPEPSDKATRPPVPLVDPYSRFGPKPEISHIFRAPEKRPPQELSYAFLAVTLLPFLCFLIGLMRLGVNLKNFPSSSLPATFSILFHAAIAGVLLLYVLFWLKLDLFTTLKILSFLGVFLVFVGHRTLSYHASTSTKQKSA</sequence>
<comment type="caution">
    <text evidence="15">The sequence shown here is derived from an EMBL/GenBank/DDBJ whole genome shotgun (WGS) entry which is preliminary data.</text>
</comment>
<feature type="signal peptide" evidence="10">
    <location>
        <begin position="1"/>
        <end position="20"/>
    </location>
</feature>
<dbReference type="Proteomes" id="UP001179952">
    <property type="component" value="Unassembled WGS sequence"/>
</dbReference>
<dbReference type="EMBL" id="JAUJYN010000002">
    <property type="protein sequence ID" value="KAK1277232.1"/>
    <property type="molecule type" value="Genomic_DNA"/>
</dbReference>
<dbReference type="Pfam" id="PF23860">
    <property type="entry name" value="Ribophorin_II_3rd"/>
    <property type="match status" value="1"/>
</dbReference>
<evidence type="ECO:0000256" key="4">
    <source>
        <dbReference type="ARBA" id="ARBA00009038"/>
    </source>
</evidence>
<proteinExistence type="inferred from homology"/>
<gene>
    <name evidence="15" type="ORF">QJS04_geneDACA019623</name>
</gene>
<dbReference type="InterPro" id="IPR055374">
    <property type="entry name" value="Ribophorin_II_3rd"/>
</dbReference>
<comment type="function">
    <text evidence="1 10">Subunit of the oligosaccharyl transferase (OST) complex that catalyzes the initial transfer of a defined glycan (Glc(3)Man(9)GlcNAc(2) in eukaryotes) from the lipid carrier dolichol-pyrophosphate to an asparagine residue within an Asn-X-Ser/Thr consensus motif in nascent polypeptide chains, the first step in protein N-glycosylation. N-glycosylation occurs cotranslationally and the complex associates with the Sec61 complex at the channel-forming translocon complex that mediates protein translocation across the endoplasmic reticulum (ER). All subunits are required for a maximal enzyme activity.</text>
</comment>
<feature type="domain" description="Ribophorin II second" evidence="13">
    <location>
        <begin position="312"/>
        <end position="414"/>
    </location>
</feature>
<evidence type="ECO:0000256" key="8">
    <source>
        <dbReference type="ARBA" id="ARBA00022989"/>
    </source>
</evidence>
<organism evidence="15 16">
    <name type="scientific">Acorus gramineus</name>
    <name type="common">Dwarf sweet flag</name>
    <dbReference type="NCBI Taxonomy" id="55184"/>
    <lineage>
        <taxon>Eukaryota</taxon>
        <taxon>Viridiplantae</taxon>
        <taxon>Streptophyta</taxon>
        <taxon>Embryophyta</taxon>
        <taxon>Tracheophyta</taxon>
        <taxon>Spermatophyta</taxon>
        <taxon>Magnoliopsida</taxon>
        <taxon>Liliopsida</taxon>
        <taxon>Acoraceae</taxon>
        <taxon>Acorus</taxon>
    </lineage>
</organism>
<dbReference type="InterPro" id="IPR008814">
    <property type="entry name" value="Swp1"/>
</dbReference>
<feature type="transmembrane region" description="Helical" evidence="10">
    <location>
        <begin position="655"/>
        <end position="672"/>
    </location>
</feature>
<accession>A0AAV9BLE8</accession>
<reference evidence="15" key="1">
    <citation type="journal article" date="2023" name="Nat. Commun.">
        <title>Diploid and tetraploid genomes of Acorus and the evolution of monocots.</title>
        <authorList>
            <person name="Ma L."/>
            <person name="Liu K.W."/>
            <person name="Li Z."/>
            <person name="Hsiao Y.Y."/>
            <person name="Qi Y."/>
            <person name="Fu T."/>
            <person name="Tang G.D."/>
            <person name="Zhang D."/>
            <person name="Sun W.H."/>
            <person name="Liu D.K."/>
            <person name="Li Y."/>
            <person name="Chen G.Z."/>
            <person name="Liu X.D."/>
            <person name="Liao X.Y."/>
            <person name="Jiang Y.T."/>
            <person name="Yu X."/>
            <person name="Hao Y."/>
            <person name="Huang J."/>
            <person name="Zhao X.W."/>
            <person name="Ke S."/>
            <person name="Chen Y.Y."/>
            <person name="Wu W.L."/>
            <person name="Hsu J.L."/>
            <person name="Lin Y.F."/>
            <person name="Huang M.D."/>
            <person name="Li C.Y."/>
            <person name="Huang L."/>
            <person name="Wang Z.W."/>
            <person name="Zhao X."/>
            <person name="Zhong W.Y."/>
            <person name="Peng D.H."/>
            <person name="Ahmad S."/>
            <person name="Lan S."/>
            <person name="Zhang J.S."/>
            <person name="Tsai W.C."/>
            <person name="Van de Peer Y."/>
            <person name="Liu Z.J."/>
        </authorList>
    </citation>
    <scope>NUCLEOTIDE SEQUENCE</scope>
    <source>
        <strain evidence="15">SCP</strain>
    </source>
</reference>
<reference evidence="15" key="2">
    <citation type="submission" date="2023-06" db="EMBL/GenBank/DDBJ databases">
        <authorList>
            <person name="Ma L."/>
            <person name="Liu K.-W."/>
            <person name="Li Z."/>
            <person name="Hsiao Y.-Y."/>
            <person name="Qi Y."/>
            <person name="Fu T."/>
            <person name="Tang G."/>
            <person name="Zhang D."/>
            <person name="Sun W.-H."/>
            <person name="Liu D.-K."/>
            <person name="Li Y."/>
            <person name="Chen G.-Z."/>
            <person name="Liu X.-D."/>
            <person name="Liao X.-Y."/>
            <person name="Jiang Y.-T."/>
            <person name="Yu X."/>
            <person name="Hao Y."/>
            <person name="Huang J."/>
            <person name="Zhao X.-W."/>
            <person name="Ke S."/>
            <person name="Chen Y.-Y."/>
            <person name="Wu W.-L."/>
            <person name="Hsu J.-L."/>
            <person name="Lin Y.-F."/>
            <person name="Huang M.-D."/>
            <person name="Li C.-Y."/>
            <person name="Huang L."/>
            <person name="Wang Z.-W."/>
            <person name="Zhao X."/>
            <person name="Zhong W.-Y."/>
            <person name="Peng D.-H."/>
            <person name="Ahmad S."/>
            <person name="Lan S."/>
            <person name="Zhang J.-S."/>
            <person name="Tsai W.-C."/>
            <person name="Van De Peer Y."/>
            <person name="Liu Z.-J."/>
        </authorList>
    </citation>
    <scope>NUCLEOTIDE SEQUENCE</scope>
    <source>
        <strain evidence="15">SCP</strain>
        <tissue evidence="15">Leaves</tissue>
    </source>
</reference>
<keyword evidence="5 10" id="KW-0812">Transmembrane</keyword>
<evidence type="ECO:0000313" key="16">
    <source>
        <dbReference type="Proteomes" id="UP001179952"/>
    </source>
</evidence>
<evidence type="ECO:0000256" key="5">
    <source>
        <dbReference type="ARBA" id="ARBA00022692"/>
    </source>
</evidence>
<comment type="subcellular location">
    <subcellularLocation>
        <location evidence="2 10">Endoplasmic reticulum membrane</location>
        <topology evidence="2 10">Multi-pass membrane protein</topology>
    </subcellularLocation>
</comment>
<keyword evidence="7 10" id="KW-0256">Endoplasmic reticulum</keyword>
<comment type="subunit">
    <text evidence="10">Component of the oligosaccharyltransferase (OST) complex.</text>
</comment>
<keyword evidence="6 10" id="KW-0732">Signal</keyword>
<dbReference type="GO" id="GO:0008250">
    <property type="term" value="C:oligosaccharyltransferase complex"/>
    <property type="evidence" value="ECO:0007669"/>
    <property type="project" value="UniProtKB-UniRule"/>
</dbReference>
<evidence type="ECO:0000313" key="15">
    <source>
        <dbReference type="EMBL" id="KAK1277232.1"/>
    </source>
</evidence>
<dbReference type="AlphaFoldDB" id="A0AAV9BLE8"/>
<feature type="domain" description="Ribophorin II C-terminal" evidence="14">
    <location>
        <begin position="582"/>
        <end position="682"/>
    </location>
</feature>
<feature type="transmembrane region" description="Helical" evidence="10">
    <location>
        <begin position="629"/>
        <end position="649"/>
    </location>
</feature>
<dbReference type="PANTHER" id="PTHR12640">
    <property type="entry name" value="RIBOPHORIN II"/>
    <property type="match status" value="1"/>
</dbReference>
<evidence type="ECO:0000259" key="14">
    <source>
        <dbReference type="Pfam" id="PF25147"/>
    </source>
</evidence>
<feature type="transmembrane region" description="Helical" evidence="10">
    <location>
        <begin position="593"/>
        <end position="617"/>
    </location>
</feature>
<name>A0AAV9BLE8_ACOGR</name>
<dbReference type="Pfam" id="PF25147">
    <property type="entry name" value="Ribophorin_II_C"/>
    <property type="match status" value="1"/>
</dbReference>
<keyword evidence="8 10" id="KW-1133">Transmembrane helix</keyword>
<feature type="chain" id="PRO_5043086411" description="Dolichyl-diphosphooligosaccharide--protein glycosyltransferase subunit 2" evidence="10">
    <location>
        <begin position="21"/>
        <end position="690"/>
    </location>
</feature>
<dbReference type="Pfam" id="PF05817">
    <property type="entry name" value="Ribophorin_II"/>
    <property type="match status" value="1"/>
</dbReference>
<keyword evidence="9 10" id="KW-0472">Membrane</keyword>
<evidence type="ECO:0000256" key="6">
    <source>
        <dbReference type="ARBA" id="ARBA00022729"/>
    </source>
</evidence>
<protein>
    <recommendedName>
        <fullName evidence="10">Dolichyl-diphosphooligosaccharide--protein glycosyltransferase subunit 2</fullName>
    </recommendedName>
    <alternativeName>
        <fullName evidence="10">Ribophorin-2</fullName>
    </alternativeName>
</protein>
<dbReference type="InterPro" id="IPR055375">
    <property type="entry name" value="Ribophorin_II_2nd"/>
</dbReference>